<keyword evidence="2" id="KW-1185">Reference proteome</keyword>
<dbReference type="EMBL" id="CP146022">
    <property type="protein sequence ID" value="WWQ68289.1"/>
    <property type="molecule type" value="Genomic_DNA"/>
</dbReference>
<organism evidence="1 2">
    <name type="scientific">Streptomyces citrinus</name>
    <dbReference type="NCBI Taxonomy" id="3118173"/>
    <lineage>
        <taxon>Bacteria</taxon>
        <taxon>Bacillati</taxon>
        <taxon>Actinomycetota</taxon>
        <taxon>Actinomycetes</taxon>
        <taxon>Kitasatosporales</taxon>
        <taxon>Streptomycetaceae</taxon>
        <taxon>Streptomyces</taxon>
    </lineage>
</organism>
<gene>
    <name evidence="1" type="ORF">V2W30_36465</name>
</gene>
<evidence type="ECO:0000313" key="2">
    <source>
        <dbReference type="Proteomes" id="UP001432251"/>
    </source>
</evidence>
<reference evidence="1" key="1">
    <citation type="journal article" date="2025" name="Int. J. Syst. Evol. Microbiol.">
        <title>Streptomyces citrinus sp. nov., with yellow diffusible pigment.</title>
        <authorList>
            <person name="He Y."/>
            <person name="Yang E."/>
            <person name="Xu J."/>
            <person name="Sun Y."/>
            <person name="Sun L."/>
        </authorList>
    </citation>
    <scope>NUCLEOTIDE SEQUENCE</scope>
    <source>
        <strain evidence="1">Q6</strain>
    </source>
</reference>
<sequence>MTRGNGPLIVGVDGSPGALAALRWSIRQARLFRTDVVAVHAWQPSEALRAPYAPVADSPTAADDREQADRLLGTTVSRVVAAEPGARLRAFLTEGPAVPVLIDRVDEALLLVLGHRLRDDPALPARGAVARECVRRAPCPVVTVPEPAPGPPPRQDEFDVLGRTPSLGGPRPRVPALHVPG</sequence>
<name>A0ACD5AM71_9ACTN</name>
<protein>
    <submittedName>
        <fullName evidence="1">Universal stress protein</fullName>
    </submittedName>
</protein>
<evidence type="ECO:0000313" key="1">
    <source>
        <dbReference type="EMBL" id="WWQ68289.1"/>
    </source>
</evidence>
<accession>A0ACD5AM71</accession>
<proteinExistence type="predicted"/>
<dbReference type="Proteomes" id="UP001432251">
    <property type="component" value="Chromosome"/>
</dbReference>